<dbReference type="InterPro" id="IPR025676">
    <property type="entry name" value="Clr5_dom"/>
</dbReference>
<accession>A0AAX4II32</accession>
<gene>
    <name evidence="5" type="ORF">CDEST_07492</name>
</gene>
<dbReference type="Pfam" id="PF14420">
    <property type="entry name" value="Clr5"/>
    <property type="match status" value="1"/>
</dbReference>
<dbReference type="Proteomes" id="UP001322277">
    <property type="component" value="Chromosome 4"/>
</dbReference>
<feature type="domain" description="Clr5" evidence="4">
    <location>
        <begin position="10"/>
        <end position="60"/>
    </location>
</feature>
<evidence type="ECO:0000256" key="2">
    <source>
        <dbReference type="ARBA" id="ARBA00023043"/>
    </source>
</evidence>
<feature type="repeat" description="ANK" evidence="3">
    <location>
        <begin position="548"/>
        <end position="580"/>
    </location>
</feature>
<keyword evidence="6" id="KW-1185">Reference proteome</keyword>
<evidence type="ECO:0000259" key="4">
    <source>
        <dbReference type="Pfam" id="PF14420"/>
    </source>
</evidence>
<dbReference type="SUPFAM" id="SSF48403">
    <property type="entry name" value="Ankyrin repeat"/>
    <property type="match status" value="2"/>
</dbReference>
<dbReference type="PANTHER" id="PTHR24198">
    <property type="entry name" value="ANKYRIN REPEAT AND PROTEIN KINASE DOMAIN-CONTAINING PROTEIN"/>
    <property type="match status" value="1"/>
</dbReference>
<dbReference type="PRINTS" id="PR01415">
    <property type="entry name" value="ANKYRIN"/>
</dbReference>
<dbReference type="SMART" id="SM00248">
    <property type="entry name" value="ANK"/>
    <property type="match status" value="12"/>
</dbReference>
<feature type="repeat" description="ANK" evidence="3">
    <location>
        <begin position="973"/>
        <end position="1005"/>
    </location>
</feature>
<sequence>MSLSKRAAKDAQWLQYKPMIQQMIVDDKAQEEIRQSLEDNGFRVTKHQLEYKLRIWDIRKRLPKTRSEAVWQYTDARLLKREAEGKSSEVIIDGKIVSSDKVRKERNRRQRSTLARYTQPIQTPQTPEEMRISICTPPPMPMQFAWPESLPWLQFEAKLLEMLYFPAARGSKRNAIQQSAKPLEPGFLRSLGLSNANPVKNVALLAAELGSFMPETQEGDNINRAQLILQGSSNEASHEYVKTMLYRLSNNFDDREMDRHEDIHAWNQSLELLQTSGITSIPLQLSETTDVTVAAVVEKLFRSCLRVLIWHEAWDTTLCHQTQRLTAWLLASGHKPNSKLMIAGELMIPIQAAVKYQAYELAQQLLESGTEGLSSPEVSKHVLFDVLGGLRDCLYELDSEDVAEAMKMKALGLVKRLIDMGTSPNEILGDDNPSALMIAIDCHSIYLVEILVQKGADLLHRSRCDRYRLSWFNETQGVLGYAAEISPQREALNMVRYLIEQVQLLYPSKPLLDFITTDAIFAAAINGHNEILILLHEHGSNISAAEHRGFSALHCAAYMGHLDTCKLLLEHGALVDGPHYSRQPPSPLVLASLKRHFEVVELLQKHGADPSLGVFIKKKNDWDNYFLRSYDGPSLRNLEDGFSPFILDSEVAAVFGKEDCRGLYQYLVRIGVTLPEQLLYNAIYQGDVALVNLALASPSANPNWRGPDGRTCLQAALDARYRASCENWNLKGESAEIATALLKAGAVLFGGELQQAVLLESRSLVEEIIQRDPGGFAEQQCFMSVLETAFLMYSSVMVEWALARDPHAYTPEVLCAAVRFTVKHGNLDILRRLLGNRQHSKKPHLLERLAIAIAAYNNEPDILNTLCKILQVTTSASMPTDGGSSQLGIRSREYELRHTLRDGRHFFCGGNYTLADVSPLSMALESPQCLENLLDRGCCPDQYTMVRAVECDDLQVLKRLAAMPRVELSQAFIEEVPLVCAVKKGKLSMAAVLLDAGEDVNVASRGHRGRSPLQAAVEIGGLEMINLCLEAGANANGPASHKRGATALQLAAIQGFLGIAKTLIDRGADVNASRAKVRGRTALEGAAEHGRIDMIHFLLDQGARTDGDGQVQYLRAIKLAEEEGHLVAAKMLRGYRDWTADDHRLWDRLQSLQEELEDSMGIDEEWWDHAQEDDFADKVYSEDTKTKSG</sequence>
<proteinExistence type="predicted"/>
<evidence type="ECO:0000313" key="5">
    <source>
        <dbReference type="EMBL" id="WQF82478.1"/>
    </source>
</evidence>
<feature type="repeat" description="ANK" evidence="3">
    <location>
        <begin position="1008"/>
        <end position="1040"/>
    </location>
</feature>
<dbReference type="Pfam" id="PF12796">
    <property type="entry name" value="Ank_2"/>
    <property type="match status" value="2"/>
</dbReference>
<dbReference type="PROSITE" id="PS50088">
    <property type="entry name" value="ANK_REPEAT"/>
    <property type="match status" value="5"/>
</dbReference>
<dbReference type="KEGG" id="cdet:87943995"/>
<dbReference type="AlphaFoldDB" id="A0AAX4II32"/>
<name>A0AAX4II32_9PEZI</name>
<dbReference type="GeneID" id="87943995"/>
<feature type="repeat" description="ANK" evidence="3">
    <location>
        <begin position="1078"/>
        <end position="1110"/>
    </location>
</feature>
<dbReference type="EMBL" id="CP137308">
    <property type="protein sequence ID" value="WQF82478.1"/>
    <property type="molecule type" value="Genomic_DNA"/>
</dbReference>
<keyword evidence="1" id="KW-0677">Repeat</keyword>
<evidence type="ECO:0000313" key="6">
    <source>
        <dbReference type="Proteomes" id="UP001322277"/>
    </source>
</evidence>
<feature type="repeat" description="ANK" evidence="3">
    <location>
        <begin position="1043"/>
        <end position="1075"/>
    </location>
</feature>
<evidence type="ECO:0000256" key="1">
    <source>
        <dbReference type="ARBA" id="ARBA00022737"/>
    </source>
</evidence>
<dbReference type="PROSITE" id="PS50297">
    <property type="entry name" value="ANK_REP_REGION"/>
    <property type="match status" value="4"/>
</dbReference>
<dbReference type="PANTHER" id="PTHR24198:SF165">
    <property type="entry name" value="ANKYRIN REPEAT-CONTAINING PROTEIN-RELATED"/>
    <property type="match status" value="1"/>
</dbReference>
<dbReference type="RefSeq" id="XP_062779702.1">
    <property type="nucleotide sequence ID" value="XM_062923651.1"/>
</dbReference>
<dbReference type="Gene3D" id="1.25.40.20">
    <property type="entry name" value="Ankyrin repeat-containing domain"/>
    <property type="match status" value="3"/>
</dbReference>
<evidence type="ECO:0000256" key="3">
    <source>
        <dbReference type="PROSITE-ProRule" id="PRU00023"/>
    </source>
</evidence>
<keyword evidence="2 3" id="KW-0040">ANK repeat</keyword>
<dbReference type="InterPro" id="IPR036770">
    <property type="entry name" value="Ankyrin_rpt-contain_sf"/>
</dbReference>
<protein>
    <submittedName>
        <fullName evidence="5">Ankyrin repeat-containing domain superfamily</fullName>
    </submittedName>
</protein>
<organism evidence="5 6">
    <name type="scientific">Colletotrichum destructivum</name>
    <dbReference type="NCBI Taxonomy" id="34406"/>
    <lineage>
        <taxon>Eukaryota</taxon>
        <taxon>Fungi</taxon>
        <taxon>Dikarya</taxon>
        <taxon>Ascomycota</taxon>
        <taxon>Pezizomycotina</taxon>
        <taxon>Sordariomycetes</taxon>
        <taxon>Hypocreomycetidae</taxon>
        <taxon>Glomerellales</taxon>
        <taxon>Glomerellaceae</taxon>
        <taxon>Colletotrichum</taxon>
        <taxon>Colletotrichum destructivum species complex</taxon>
    </lineage>
</organism>
<reference evidence="6" key="1">
    <citation type="journal article" date="2023" name="bioRxiv">
        <title>Complete genome of the Medicago anthracnose fungus, Colletotrichum destructivum, reveals a mini-chromosome-like region within a core chromosome.</title>
        <authorList>
            <person name="Lapalu N."/>
            <person name="Simon A."/>
            <person name="Lu A."/>
            <person name="Plaumann P.-L."/>
            <person name="Amselem J."/>
            <person name="Pigne S."/>
            <person name="Auger A."/>
            <person name="Koch C."/>
            <person name="Dallery J.-F."/>
            <person name="O'Connell R.J."/>
        </authorList>
    </citation>
    <scope>NUCLEOTIDE SEQUENCE [LARGE SCALE GENOMIC DNA]</scope>
    <source>
        <strain evidence="6">CBS 520.97</strain>
    </source>
</reference>
<dbReference type="InterPro" id="IPR002110">
    <property type="entry name" value="Ankyrin_rpt"/>
</dbReference>